<dbReference type="Proteomes" id="UP000717696">
    <property type="component" value="Unassembled WGS sequence"/>
</dbReference>
<keyword evidence="1" id="KW-0812">Transmembrane</keyword>
<reference evidence="2" key="1">
    <citation type="journal article" date="2021" name="Nat. Commun.">
        <title>Genetic determinants of endophytism in the Arabidopsis root mycobiome.</title>
        <authorList>
            <person name="Mesny F."/>
            <person name="Miyauchi S."/>
            <person name="Thiergart T."/>
            <person name="Pickel B."/>
            <person name="Atanasova L."/>
            <person name="Karlsson M."/>
            <person name="Huettel B."/>
            <person name="Barry K.W."/>
            <person name="Haridas S."/>
            <person name="Chen C."/>
            <person name="Bauer D."/>
            <person name="Andreopoulos W."/>
            <person name="Pangilinan J."/>
            <person name="LaButti K."/>
            <person name="Riley R."/>
            <person name="Lipzen A."/>
            <person name="Clum A."/>
            <person name="Drula E."/>
            <person name="Henrissat B."/>
            <person name="Kohler A."/>
            <person name="Grigoriev I.V."/>
            <person name="Martin F.M."/>
            <person name="Hacquard S."/>
        </authorList>
    </citation>
    <scope>NUCLEOTIDE SEQUENCE</scope>
    <source>
        <strain evidence="2">MPI-CAGE-AT-0021</strain>
    </source>
</reference>
<comment type="caution">
    <text evidence="2">The sequence shown here is derived from an EMBL/GenBank/DDBJ whole genome shotgun (WGS) entry which is preliminary data.</text>
</comment>
<dbReference type="OrthoDB" id="3557612at2759"/>
<name>A0A9P9F4F8_9HYPO</name>
<sequence length="336" mass="38346">MPSISYVHDLERQAGLGVRAFPQVTENMPDIRDRAGQGCFLCLESHRQGQYAALVPCLRPAKARRVVGRSEIFTDNPKPRYEKKMPWDIACESDNDIYRRLVDTCYQYLGWWKRWLPYYGITEVLEVNFQFAGVVEPDGRYPIRMDPVKPDNVSEECEKIIARHPTGSYFDINDVCLDDYHHSDQCLIGMEEWSQPCIRVNAEKAEQRRNRLLFLSLLKDCARDPGRANGLHTLEGLAQESCIYDTKGPNQIALPLPHQRFQGTVRMRGLYFVLGLQKDRMRIELPFRISCAWFGIAAIWLCLVLGRGGGGDWGTALAFAQVVAASISIVIVYVQQ</sequence>
<feature type="transmembrane region" description="Helical" evidence="1">
    <location>
        <begin position="313"/>
        <end position="334"/>
    </location>
</feature>
<keyword evidence="1" id="KW-0472">Membrane</keyword>
<proteinExistence type="predicted"/>
<evidence type="ECO:0000256" key="1">
    <source>
        <dbReference type="SAM" id="Phobius"/>
    </source>
</evidence>
<evidence type="ECO:0000313" key="2">
    <source>
        <dbReference type="EMBL" id="KAH7151965.1"/>
    </source>
</evidence>
<protein>
    <submittedName>
        <fullName evidence="2">Uncharacterized protein</fullName>
    </submittedName>
</protein>
<dbReference type="EMBL" id="JAGMUU010000005">
    <property type="protein sequence ID" value="KAH7151965.1"/>
    <property type="molecule type" value="Genomic_DNA"/>
</dbReference>
<organism evidence="2 3">
    <name type="scientific">Dactylonectria estremocensis</name>
    <dbReference type="NCBI Taxonomy" id="1079267"/>
    <lineage>
        <taxon>Eukaryota</taxon>
        <taxon>Fungi</taxon>
        <taxon>Dikarya</taxon>
        <taxon>Ascomycota</taxon>
        <taxon>Pezizomycotina</taxon>
        <taxon>Sordariomycetes</taxon>
        <taxon>Hypocreomycetidae</taxon>
        <taxon>Hypocreales</taxon>
        <taxon>Nectriaceae</taxon>
        <taxon>Dactylonectria</taxon>
    </lineage>
</organism>
<evidence type="ECO:0000313" key="3">
    <source>
        <dbReference type="Proteomes" id="UP000717696"/>
    </source>
</evidence>
<accession>A0A9P9F4F8</accession>
<dbReference type="AlphaFoldDB" id="A0A9P9F4F8"/>
<keyword evidence="1" id="KW-1133">Transmembrane helix</keyword>
<gene>
    <name evidence="2" type="ORF">B0J13DRAFT_547307</name>
</gene>
<feature type="transmembrane region" description="Helical" evidence="1">
    <location>
        <begin position="285"/>
        <end position="307"/>
    </location>
</feature>
<keyword evidence="3" id="KW-1185">Reference proteome</keyword>